<dbReference type="PROSITE" id="PS50853">
    <property type="entry name" value="FN3"/>
    <property type="match status" value="2"/>
</dbReference>
<dbReference type="InterPro" id="IPR013783">
    <property type="entry name" value="Ig-like_fold"/>
</dbReference>
<evidence type="ECO:0000313" key="6">
    <source>
        <dbReference type="EMBL" id="KRT86099.1"/>
    </source>
</evidence>
<feature type="domain" description="Ig-like" evidence="4">
    <location>
        <begin position="15"/>
        <end position="110"/>
    </location>
</feature>
<dbReference type="InterPro" id="IPR013098">
    <property type="entry name" value="Ig_I-set"/>
</dbReference>
<feature type="transmembrane region" description="Helical" evidence="3">
    <location>
        <begin position="733"/>
        <end position="754"/>
    </location>
</feature>
<evidence type="ECO:0000313" key="7">
    <source>
        <dbReference type="Proteomes" id="UP000051574"/>
    </source>
</evidence>
<dbReference type="Pfam" id="PF00041">
    <property type="entry name" value="fn3"/>
    <property type="match status" value="1"/>
</dbReference>
<keyword evidence="3" id="KW-1133">Transmembrane helix</keyword>
<organism evidence="6 7">
    <name type="scientific">Oryctes borbonicus</name>
    <dbReference type="NCBI Taxonomy" id="1629725"/>
    <lineage>
        <taxon>Eukaryota</taxon>
        <taxon>Metazoa</taxon>
        <taxon>Ecdysozoa</taxon>
        <taxon>Arthropoda</taxon>
        <taxon>Hexapoda</taxon>
        <taxon>Insecta</taxon>
        <taxon>Pterygota</taxon>
        <taxon>Neoptera</taxon>
        <taxon>Endopterygota</taxon>
        <taxon>Coleoptera</taxon>
        <taxon>Polyphaga</taxon>
        <taxon>Scarabaeiformia</taxon>
        <taxon>Scarabaeidae</taxon>
        <taxon>Dynastinae</taxon>
        <taxon>Oryctes</taxon>
    </lineage>
</organism>
<dbReference type="AlphaFoldDB" id="A0A0T6BFJ8"/>
<gene>
    <name evidence="6" type="ORF">AMK59_1738</name>
</gene>
<dbReference type="InterPro" id="IPR013151">
    <property type="entry name" value="Immunoglobulin_dom"/>
</dbReference>
<keyword evidence="7" id="KW-1185">Reference proteome</keyword>
<dbReference type="SMART" id="SM00409">
    <property type="entry name" value="IG"/>
    <property type="match status" value="5"/>
</dbReference>
<evidence type="ECO:0000256" key="2">
    <source>
        <dbReference type="ARBA" id="ARBA00023157"/>
    </source>
</evidence>
<dbReference type="OrthoDB" id="10056271at2759"/>
<dbReference type="Proteomes" id="UP000051574">
    <property type="component" value="Unassembled WGS sequence"/>
</dbReference>
<evidence type="ECO:0000256" key="3">
    <source>
        <dbReference type="SAM" id="Phobius"/>
    </source>
</evidence>
<keyword evidence="3" id="KW-0472">Membrane</keyword>
<evidence type="ECO:0000259" key="5">
    <source>
        <dbReference type="PROSITE" id="PS50853"/>
    </source>
</evidence>
<dbReference type="SUPFAM" id="SSF48726">
    <property type="entry name" value="Immunoglobulin"/>
    <property type="match status" value="4"/>
</dbReference>
<accession>A0A0T6BFJ8</accession>
<feature type="domain" description="Ig-like" evidence="4">
    <location>
        <begin position="213"/>
        <end position="300"/>
    </location>
</feature>
<feature type="domain" description="Ig-like" evidence="4">
    <location>
        <begin position="305"/>
        <end position="405"/>
    </location>
</feature>
<keyword evidence="3" id="KW-0812">Transmembrane</keyword>
<dbReference type="Pfam" id="PF00047">
    <property type="entry name" value="ig"/>
    <property type="match status" value="1"/>
</dbReference>
<dbReference type="CDD" id="cd00063">
    <property type="entry name" value="FN3"/>
    <property type="match status" value="2"/>
</dbReference>
<dbReference type="GO" id="GO:0098609">
    <property type="term" value="P:cell-cell adhesion"/>
    <property type="evidence" value="ECO:0007669"/>
    <property type="project" value="TreeGrafter"/>
</dbReference>
<dbReference type="Pfam" id="PF07679">
    <property type="entry name" value="I-set"/>
    <property type="match status" value="2"/>
</dbReference>
<dbReference type="PANTHER" id="PTHR44170:SF56">
    <property type="entry name" value="FIBRONECTIN TYPE-III DOMAIN-CONTAINING PROTEIN"/>
    <property type="match status" value="1"/>
</dbReference>
<feature type="non-terminal residue" evidence="6">
    <location>
        <position position="793"/>
    </location>
</feature>
<dbReference type="GO" id="GO:0030154">
    <property type="term" value="P:cell differentiation"/>
    <property type="evidence" value="ECO:0007669"/>
    <property type="project" value="UniProtKB-ARBA"/>
</dbReference>
<dbReference type="GO" id="GO:0016020">
    <property type="term" value="C:membrane"/>
    <property type="evidence" value="ECO:0007669"/>
    <property type="project" value="UniProtKB-SubCell"/>
</dbReference>
<dbReference type="PROSITE" id="PS50835">
    <property type="entry name" value="IG_LIKE"/>
    <property type="match status" value="5"/>
</dbReference>
<feature type="domain" description="Fibronectin type-III" evidence="5">
    <location>
        <begin position="620"/>
        <end position="722"/>
    </location>
</feature>
<sequence>MLFSIFPGIFGQEIPALEIQPHGQELSRVQGDSMALTCKLKSGDANQISQLEWIDARDQVIRNTDMRQGIYVQQLQDENGIMLIFAKLRKDMEGSYTCRGNYAKTEQLIATVTLMIIMDITWTNVPPEQFPIIGTSHQLKCEVKGDPYPIIDWLREGQRLTLDSNSRYVLETDGLRINNVQESDDGQYTCRALVPATGKVDERVIRVEVLIPPKMEPIAPVQIVEGEQARIECKASSKPPSSYTWIREDTREDLSIKDRFTVDARTGILSVSRVESADDSTYKCVAKNPAGRAEQLVNITVLAKPKIYELLNITAPIGQETQLICKASGRPAPYITFRKLNRQDKFTLGVQPDDAKVELENERFEKKGETFAKLIIRRLVREDDGLYECIAENHVETAYKNGHITVEFPPTFERTRDYPPVWTWADKPGNLTCIAESIPNATIVWKFNNIELDNSRENMRIIGKGPISNLLVTPFNNPVFYGRYECIASNKLGTASTFLELRQAKVPGSVQQVTIEAVTATTIKFNIVGPADQTGLPLRTFVSRFILDGMPWDAAWNITWSVNAPYIIEGLTPQRTYDFRFAATNDVGMGGFGGGNQRYTMPTRSVPTEPKILVPQENAGLRDILVNSPYADHYELRWKVPHDNGDPIDHYVIRYCVTEFRDGKWFDSASECSSEINVSFQHQSYDLDHLIPDTTYKLELRAHNPIGLSSPAEIRIKTARGLDTAIPSNDGPALSSGLILGIVIACVVVVLILVDIACFCVNRTGILAFCCDCAKSKRVDEEESKLGRGEREP</sequence>
<protein>
    <submittedName>
        <fullName evidence="6">Immunoglobulin</fullName>
    </submittedName>
</protein>
<dbReference type="SUPFAM" id="SSF49265">
    <property type="entry name" value="Fibronectin type III"/>
    <property type="match status" value="1"/>
</dbReference>
<dbReference type="InterPro" id="IPR036116">
    <property type="entry name" value="FN3_sf"/>
</dbReference>
<dbReference type="InterPro" id="IPR003599">
    <property type="entry name" value="Ig_sub"/>
</dbReference>
<reference evidence="6 7" key="1">
    <citation type="submission" date="2015-09" db="EMBL/GenBank/DDBJ databases">
        <title>Draft genome of the scarab beetle Oryctes borbonicus.</title>
        <authorList>
            <person name="Meyer J.M."/>
            <person name="Markov G.V."/>
            <person name="Baskaran P."/>
            <person name="Herrmann M."/>
            <person name="Sommer R.J."/>
            <person name="Roedelsperger C."/>
        </authorList>
    </citation>
    <scope>NUCLEOTIDE SEQUENCE [LARGE SCALE GENOMIC DNA]</scope>
    <source>
        <strain evidence="6">OB123</strain>
        <tissue evidence="6">Whole animal</tissue>
    </source>
</reference>
<dbReference type="CDD" id="cd00096">
    <property type="entry name" value="Ig"/>
    <property type="match status" value="2"/>
</dbReference>
<dbReference type="InterPro" id="IPR003961">
    <property type="entry name" value="FN3_dom"/>
</dbReference>
<comment type="caution">
    <text evidence="6">The sequence shown here is derived from an EMBL/GenBank/DDBJ whole genome shotgun (WGS) entry which is preliminary data.</text>
</comment>
<feature type="domain" description="Fibronectin type-III" evidence="5">
    <location>
        <begin position="506"/>
        <end position="603"/>
    </location>
</feature>
<dbReference type="SMART" id="SM00060">
    <property type="entry name" value="FN3"/>
    <property type="match status" value="2"/>
</dbReference>
<dbReference type="GO" id="GO:0009653">
    <property type="term" value="P:anatomical structure morphogenesis"/>
    <property type="evidence" value="ECO:0007669"/>
    <property type="project" value="UniProtKB-ARBA"/>
</dbReference>
<feature type="domain" description="Ig-like" evidence="4">
    <location>
        <begin position="134"/>
        <end position="206"/>
    </location>
</feature>
<feature type="domain" description="Ig-like" evidence="4">
    <location>
        <begin position="410"/>
        <end position="502"/>
    </location>
</feature>
<dbReference type="InterPro" id="IPR007110">
    <property type="entry name" value="Ig-like_dom"/>
</dbReference>
<evidence type="ECO:0000256" key="1">
    <source>
        <dbReference type="ARBA" id="ARBA00022737"/>
    </source>
</evidence>
<dbReference type="EMBL" id="LJIG01000841">
    <property type="protein sequence ID" value="KRT86099.1"/>
    <property type="molecule type" value="Genomic_DNA"/>
</dbReference>
<dbReference type="Gene3D" id="2.60.40.10">
    <property type="entry name" value="Immunoglobulins"/>
    <property type="match status" value="7"/>
</dbReference>
<dbReference type="SMART" id="SM00408">
    <property type="entry name" value="IGc2"/>
    <property type="match status" value="4"/>
</dbReference>
<keyword evidence="1" id="KW-0677">Repeat</keyword>
<dbReference type="PANTHER" id="PTHR44170">
    <property type="entry name" value="PROTEIN SIDEKICK"/>
    <property type="match status" value="1"/>
</dbReference>
<dbReference type="InterPro" id="IPR003598">
    <property type="entry name" value="Ig_sub2"/>
</dbReference>
<evidence type="ECO:0000259" key="4">
    <source>
        <dbReference type="PROSITE" id="PS50835"/>
    </source>
</evidence>
<proteinExistence type="predicted"/>
<name>A0A0T6BFJ8_9SCAR</name>
<keyword evidence="2" id="KW-1015">Disulfide bond</keyword>
<dbReference type="Pfam" id="PF13927">
    <property type="entry name" value="Ig_3"/>
    <property type="match status" value="1"/>
</dbReference>
<dbReference type="InterPro" id="IPR036179">
    <property type="entry name" value="Ig-like_dom_sf"/>
</dbReference>